<organism evidence="2 3">
    <name type="scientific">Steinernema carpocapsae</name>
    <name type="common">Entomopathogenic nematode</name>
    <dbReference type="NCBI Taxonomy" id="34508"/>
    <lineage>
        <taxon>Eukaryota</taxon>
        <taxon>Metazoa</taxon>
        <taxon>Ecdysozoa</taxon>
        <taxon>Nematoda</taxon>
        <taxon>Chromadorea</taxon>
        <taxon>Rhabditida</taxon>
        <taxon>Tylenchina</taxon>
        <taxon>Panagrolaimomorpha</taxon>
        <taxon>Strongyloidoidea</taxon>
        <taxon>Steinernematidae</taxon>
        <taxon>Steinernema</taxon>
    </lineage>
</organism>
<proteinExistence type="predicted"/>
<gene>
    <name evidence="2" type="ORF">L596_016456</name>
</gene>
<accession>A0A4U5NI11</accession>
<feature type="transmembrane region" description="Helical" evidence="1">
    <location>
        <begin position="31"/>
        <end position="50"/>
    </location>
</feature>
<name>A0A4U5NI11_STECR</name>
<keyword evidence="1" id="KW-0472">Membrane</keyword>
<comment type="caution">
    <text evidence="2">The sequence shown here is derived from an EMBL/GenBank/DDBJ whole genome shotgun (WGS) entry which is preliminary data.</text>
</comment>
<evidence type="ECO:0000313" key="3">
    <source>
        <dbReference type="Proteomes" id="UP000298663"/>
    </source>
</evidence>
<protein>
    <submittedName>
        <fullName evidence="2">Uncharacterized protein</fullName>
    </submittedName>
</protein>
<dbReference type="AlphaFoldDB" id="A0A4U5NI11"/>
<keyword evidence="3" id="KW-1185">Reference proteome</keyword>
<feature type="transmembrane region" description="Helical" evidence="1">
    <location>
        <begin position="56"/>
        <end position="78"/>
    </location>
</feature>
<dbReference type="EMBL" id="AZBU02000004">
    <property type="protein sequence ID" value="TKR82777.1"/>
    <property type="molecule type" value="Genomic_DNA"/>
</dbReference>
<reference evidence="2 3" key="1">
    <citation type="journal article" date="2015" name="Genome Biol.">
        <title>Comparative genomics of Steinernema reveals deeply conserved gene regulatory networks.</title>
        <authorList>
            <person name="Dillman A.R."/>
            <person name="Macchietto M."/>
            <person name="Porter C.F."/>
            <person name="Rogers A."/>
            <person name="Williams B."/>
            <person name="Antoshechkin I."/>
            <person name="Lee M.M."/>
            <person name="Goodwin Z."/>
            <person name="Lu X."/>
            <person name="Lewis E.E."/>
            <person name="Goodrich-Blair H."/>
            <person name="Stock S.P."/>
            <person name="Adams B.J."/>
            <person name="Sternberg P.W."/>
            <person name="Mortazavi A."/>
        </authorList>
    </citation>
    <scope>NUCLEOTIDE SEQUENCE [LARGE SCALE GENOMIC DNA]</scope>
    <source>
        <strain evidence="2 3">ALL</strain>
    </source>
</reference>
<reference evidence="2 3" key="2">
    <citation type="journal article" date="2019" name="G3 (Bethesda)">
        <title>Hybrid Assembly of the Genome of the Entomopathogenic Nematode Steinernema carpocapsae Identifies the X-Chromosome.</title>
        <authorList>
            <person name="Serra L."/>
            <person name="Macchietto M."/>
            <person name="Macias-Munoz A."/>
            <person name="McGill C.J."/>
            <person name="Rodriguez I.M."/>
            <person name="Rodriguez B."/>
            <person name="Murad R."/>
            <person name="Mortazavi A."/>
        </authorList>
    </citation>
    <scope>NUCLEOTIDE SEQUENCE [LARGE SCALE GENOMIC DNA]</scope>
    <source>
        <strain evidence="2 3">ALL</strain>
    </source>
</reference>
<evidence type="ECO:0000256" key="1">
    <source>
        <dbReference type="SAM" id="Phobius"/>
    </source>
</evidence>
<dbReference type="OrthoDB" id="10587502at2759"/>
<evidence type="ECO:0000313" key="2">
    <source>
        <dbReference type="EMBL" id="TKR82777.1"/>
    </source>
</evidence>
<keyword evidence="1" id="KW-1133">Transmembrane helix</keyword>
<keyword evidence="1" id="KW-0812">Transmembrane</keyword>
<sequence length="123" mass="13551">MTGKANVSVEMEPEIEDTCCFGILNIKSGTIVFGVIWALISIITLCISIPSTDIPVANYSIVIGVLGMIVVVPLFMAVWMDKPRLLIPFVIVLVSLNRSFSCSNRCDSSLLNPVSVQEYRKER</sequence>
<dbReference type="Proteomes" id="UP000298663">
    <property type="component" value="Unassembled WGS sequence"/>
</dbReference>